<accession>A0ABP0LSQ6</accession>
<dbReference type="Proteomes" id="UP001642484">
    <property type="component" value="Unassembled WGS sequence"/>
</dbReference>
<organism evidence="1 2">
    <name type="scientific">Durusdinium trenchii</name>
    <dbReference type="NCBI Taxonomy" id="1381693"/>
    <lineage>
        <taxon>Eukaryota</taxon>
        <taxon>Sar</taxon>
        <taxon>Alveolata</taxon>
        <taxon>Dinophyceae</taxon>
        <taxon>Suessiales</taxon>
        <taxon>Symbiodiniaceae</taxon>
        <taxon>Durusdinium</taxon>
    </lineage>
</organism>
<evidence type="ECO:0000313" key="1">
    <source>
        <dbReference type="EMBL" id="CAK9042225.1"/>
    </source>
</evidence>
<proteinExistence type="predicted"/>
<protein>
    <submittedName>
        <fullName evidence="1">Uncharacterized protein</fullName>
    </submittedName>
</protein>
<gene>
    <name evidence="1" type="ORF">CCMP2556_LOCUS22507</name>
</gene>
<keyword evidence="2" id="KW-1185">Reference proteome</keyword>
<sequence>MSHSNGLVGWGMGHADQTHPSSAPPLSSFGLELASHPRWTARSFLRVQLTGEEDESSIERSTRGLSHESSTFVEHFEGFLSCKFFQQLGGNWGNWCPRAPRAFDICFVPPRLGTRRSQAQAVGSRHLNVAMANLFCVTQNASPLQHSRVDYSSKCMCFFCCPRCQKTI</sequence>
<name>A0ABP0LSQ6_9DINO</name>
<comment type="caution">
    <text evidence="1">The sequence shown here is derived from an EMBL/GenBank/DDBJ whole genome shotgun (WGS) entry which is preliminary data.</text>
</comment>
<evidence type="ECO:0000313" key="2">
    <source>
        <dbReference type="Proteomes" id="UP001642484"/>
    </source>
</evidence>
<dbReference type="EMBL" id="CAXAMN010014002">
    <property type="protein sequence ID" value="CAK9042225.1"/>
    <property type="molecule type" value="Genomic_DNA"/>
</dbReference>
<reference evidence="1 2" key="1">
    <citation type="submission" date="2024-02" db="EMBL/GenBank/DDBJ databases">
        <authorList>
            <person name="Chen Y."/>
            <person name="Shah S."/>
            <person name="Dougan E. K."/>
            <person name="Thang M."/>
            <person name="Chan C."/>
        </authorList>
    </citation>
    <scope>NUCLEOTIDE SEQUENCE [LARGE SCALE GENOMIC DNA]</scope>
</reference>